<dbReference type="Gene3D" id="4.10.60.10">
    <property type="entry name" value="Zinc finger, CCHC-type"/>
    <property type="match status" value="1"/>
</dbReference>
<dbReference type="GO" id="GO:0003676">
    <property type="term" value="F:nucleic acid binding"/>
    <property type="evidence" value="ECO:0007669"/>
    <property type="project" value="InterPro"/>
</dbReference>
<keyword evidence="4" id="KW-1185">Reference proteome</keyword>
<dbReference type="EMBL" id="KZ308707">
    <property type="protein sequence ID" value="KAG8233306.1"/>
    <property type="molecule type" value="Genomic_DNA"/>
</dbReference>
<comment type="caution">
    <text evidence="3">The sequence shown here is derived from an EMBL/GenBank/DDBJ whole genome shotgun (WGS) entry which is preliminary data.</text>
</comment>
<dbReference type="InterPro" id="IPR001878">
    <property type="entry name" value="Znf_CCHC"/>
</dbReference>
<evidence type="ECO:0000259" key="2">
    <source>
        <dbReference type="PROSITE" id="PS50158"/>
    </source>
</evidence>
<dbReference type="AlphaFoldDB" id="A0A8K0KFZ4"/>
<protein>
    <recommendedName>
        <fullName evidence="2">CCHC-type domain-containing protein</fullName>
    </recommendedName>
</protein>
<evidence type="ECO:0000313" key="4">
    <source>
        <dbReference type="Proteomes" id="UP000792457"/>
    </source>
</evidence>
<evidence type="ECO:0000256" key="1">
    <source>
        <dbReference type="PROSITE-ProRule" id="PRU00047"/>
    </source>
</evidence>
<proteinExistence type="predicted"/>
<accession>A0A8K0KFZ4</accession>
<dbReference type="InterPro" id="IPR036875">
    <property type="entry name" value="Znf_CCHC_sf"/>
</dbReference>
<dbReference type="SMART" id="SM00343">
    <property type="entry name" value="ZnF_C2HC"/>
    <property type="match status" value="2"/>
</dbReference>
<reference evidence="3" key="1">
    <citation type="submission" date="2013-04" db="EMBL/GenBank/DDBJ databases">
        <authorList>
            <person name="Qu J."/>
            <person name="Murali S.C."/>
            <person name="Bandaranaike D."/>
            <person name="Bellair M."/>
            <person name="Blankenburg K."/>
            <person name="Chao H."/>
            <person name="Dinh H."/>
            <person name="Doddapaneni H."/>
            <person name="Downs B."/>
            <person name="Dugan-Rocha S."/>
            <person name="Elkadiri S."/>
            <person name="Gnanaolivu R.D."/>
            <person name="Hernandez B."/>
            <person name="Javaid M."/>
            <person name="Jayaseelan J.C."/>
            <person name="Lee S."/>
            <person name="Li M."/>
            <person name="Ming W."/>
            <person name="Munidasa M."/>
            <person name="Muniz J."/>
            <person name="Nguyen L."/>
            <person name="Ongeri F."/>
            <person name="Osuji N."/>
            <person name="Pu L.-L."/>
            <person name="Puazo M."/>
            <person name="Qu C."/>
            <person name="Quiroz J."/>
            <person name="Raj R."/>
            <person name="Weissenberger G."/>
            <person name="Xin Y."/>
            <person name="Zou X."/>
            <person name="Han Y."/>
            <person name="Richards S."/>
            <person name="Worley K."/>
            <person name="Muzny D."/>
            <person name="Gibbs R."/>
        </authorList>
    </citation>
    <scope>NUCLEOTIDE SEQUENCE</scope>
    <source>
        <strain evidence="3">Sampled in the wild</strain>
    </source>
</reference>
<sequence>MAKEGTDLEDPNKIKDIVKETINPGQEAIKINTVKTAGKKRIIIETKTQEDKEKIVKGDLKQKLEEKGLKVENLRKKDPKIILFSIDRNTKDEELKDNLYNQNLKDSGITKEKFMDGFKYSFTKGRRDSKYCNRVFQVTPEIRETLINKDKIYAGWESHYIKDFTGLTWCYRCQGYGHTAERCRDKEDTCSHCAKKGHRYQDCPNKDRRQQYANCQRFVKDADHSTMDMDCPAYRYALERDILQTGYTKN</sequence>
<evidence type="ECO:0000313" key="3">
    <source>
        <dbReference type="EMBL" id="KAG8233306.1"/>
    </source>
</evidence>
<organism evidence="3 4">
    <name type="scientific">Ladona fulva</name>
    <name type="common">Scarce chaser dragonfly</name>
    <name type="synonym">Libellula fulva</name>
    <dbReference type="NCBI Taxonomy" id="123851"/>
    <lineage>
        <taxon>Eukaryota</taxon>
        <taxon>Metazoa</taxon>
        <taxon>Ecdysozoa</taxon>
        <taxon>Arthropoda</taxon>
        <taxon>Hexapoda</taxon>
        <taxon>Insecta</taxon>
        <taxon>Pterygota</taxon>
        <taxon>Palaeoptera</taxon>
        <taxon>Odonata</taxon>
        <taxon>Epiprocta</taxon>
        <taxon>Anisoptera</taxon>
        <taxon>Libelluloidea</taxon>
        <taxon>Libellulidae</taxon>
        <taxon>Ladona</taxon>
    </lineage>
</organism>
<keyword evidence="1" id="KW-0863">Zinc-finger</keyword>
<dbReference type="Proteomes" id="UP000792457">
    <property type="component" value="Unassembled WGS sequence"/>
</dbReference>
<gene>
    <name evidence="3" type="ORF">J437_LFUL013776</name>
</gene>
<dbReference type="OrthoDB" id="10026072at2759"/>
<keyword evidence="1" id="KW-0862">Zinc</keyword>
<dbReference type="GO" id="GO:0008270">
    <property type="term" value="F:zinc ion binding"/>
    <property type="evidence" value="ECO:0007669"/>
    <property type="project" value="UniProtKB-KW"/>
</dbReference>
<name>A0A8K0KFZ4_LADFU</name>
<feature type="domain" description="CCHC-type" evidence="2">
    <location>
        <begin position="190"/>
        <end position="205"/>
    </location>
</feature>
<reference evidence="3" key="2">
    <citation type="submission" date="2017-10" db="EMBL/GenBank/DDBJ databases">
        <title>Ladona fulva Genome sequencing and assembly.</title>
        <authorList>
            <person name="Murali S."/>
            <person name="Richards S."/>
            <person name="Bandaranaike D."/>
            <person name="Bellair M."/>
            <person name="Blankenburg K."/>
            <person name="Chao H."/>
            <person name="Dinh H."/>
            <person name="Doddapaneni H."/>
            <person name="Dugan-Rocha S."/>
            <person name="Elkadiri S."/>
            <person name="Gnanaolivu R."/>
            <person name="Hernandez B."/>
            <person name="Skinner E."/>
            <person name="Javaid M."/>
            <person name="Lee S."/>
            <person name="Li M."/>
            <person name="Ming W."/>
            <person name="Munidasa M."/>
            <person name="Muniz J."/>
            <person name="Nguyen L."/>
            <person name="Hughes D."/>
            <person name="Osuji N."/>
            <person name="Pu L.-L."/>
            <person name="Puazo M."/>
            <person name="Qu C."/>
            <person name="Quiroz J."/>
            <person name="Raj R."/>
            <person name="Weissenberger G."/>
            <person name="Xin Y."/>
            <person name="Zou X."/>
            <person name="Han Y."/>
            <person name="Worley K."/>
            <person name="Muzny D."/>
            <person name="Gibbs R."/>
        </authorList>
    </citation>
    <scope>NUCLEOTIDE SEQUENCE</scope>
    <source>
        <strain evidence="3">Sampled in the wild</strain>
    </source>
</reference>
<dbReference type="SUPFAM" id="SSF57756">
    <property type="entry name" value="Retrovirus zinc finger-like domains"/>
    <property type="match status" value="1"/>
</dbReference>
<dbReference type="PROSITE" id="PS50158">
    <property type="entry name" value="ZF_CCHC"/>
    <property type="match status" value="1"/>
</dbReference>
<keyword evidence="1" id="KW-0479">Metal-binding</keyword>